<protein>
    <submittedName>
        <fullName evidence="3">Uncharacterized protein</fullName>
    </submittedName>
</protein>
<dbReference type="AlphaFoldDB" id="A0A1Y2EBG0"/>
<feature type="signal peptide" evidence="2">
    <location>
        <begin position="1"/>
        <end position="20"/>
    </location>
</feature>
<accession>A0A1Y2EBG0</accession>
<dbReference type="RefSeq" id="XP_040719034.1">
    <property type="nucleotide sequence ID" value="XM_040864960.1"/>
</dbReference>
<keyword evidence="4" id="KW-1185">Reference proteome</keyword>
<sequence>MHPKTILSIVAFGIPLLAHALPVHSEPQKRQDDVSSLLASYMQAQQQMMQAQMALQNAMQQASIQESAAEDKIQKRQGNDSQEAMLQKFLPQLLQQLSQQQGSSGGRRRSGGITQKRQDDATASYAEAQKDMFLATMAAMNAMQAQTTEQEFAQKMNDAVWKTASEAASDKIQ</sequence>
<evidence type="ECO:0000313" key="4">
    <source>
        <dbReference type="Proteomes" id="UP000193689"/>
    </source>
</evidence>
<gene>
    <name evidence="3" type="ORF">BCR38DRAFT_507935</name>
</gene>
<keyword evidence="2" id="KW-0732">Signal</keyword>
<dbReference type="Proteomes" id="UP000193689">
    <property type="component" value="Unassembled WGS sequence"/>
</dbReference>
<feature type="chain" id="PRO_5012463402" evidence="2">
    <location>
        <begin position="21"/>
        <end position="173"/>
    </location>
</feature>
<evidence type="ECO:0000256" key="2">
    <source>
        <dbReference type="SAM" id="SignalP"/>
    </source>
</evidence>
<dbReference type="InParanoid" id="A0A1Y2EBG0"/>
<evidence type="ECO:0000256" key="1">
    <source>
        <dbReference type="SAM" id="MobiDB-lite"/>
    </source>
</evidence>
<dbReference type="EMBL" id="MCFJ01000003">
    <property type="protein sequence ID" value="ORY68747.1"/>
    <property type="molecule type" value="Genomic_DNA"/>
</dbReference>
<feature type="region of interest" description="Disordered" evidence="1">
    <location>
        <begin position="96"/>
        <end position="123"/>
    </location>
</feature>
<proteinExistence type="predicted"/>
<name>A0A1Y2EBG0_9PEZI</name>
<dbReference type="GeneID" id="63781172"/>
<reference evidence="3 4" key="1">
    <citation type="submission" date="2016-07" db="EMBL/GenBank/DDBJ databases">
        <title>Pervasive Adenine N6-methylation of Active Genes in Fungi.</title>
        <authorList>
            <consortium name="DOE Joint Genome Institute"/>
            <person name="Mondo S.J."/>
            <person name="Dannebaum R.O."/>
            <person name="Kuo R.C."/>
            <person name="Labutti K."/>
            <person name="Haridas S."/>
            <person name="Kuo A."/>
            <person name="Salamov A."/>
            <person name="Ahrendt S.R."/>
            <person name="Lipzen A."/>
            <person name="Sullivan W."/>
            <person name="Andreopoulos W.B."/>
            <person name="Clum A."/>
            <person name="Lindquist E."/>
            <person name="Daum C."/>
            <person name="Ramamoorthy G.K."/>
            <person name="Gryganskyi A."/>
            <person name="Culley D."/>
            <person name="Magnuson J.K."/>
            <person name="James T.Y."/>
            <person name="O'Malley M.A."/>
            <person name="Stajich J.E."/>
            <person name="Spatafora J.W."/>
            <person name="Visel A."/>
            <person name="Grigoriev I.V."/>
        </authorList>
    </citation>
    <scope>NUCLEOTIDE SEQUENCE [LARGE SCALE GENOMIC DNA]</scope>
    <source>
        <strain evidence="3 4">CBS 129021</strain>
    </source>
</reference>
<evidence type="ECO:0000313" key="3">
    <source>
        <dbReference type="EMBL" id="ORY68747.1"/>
    </source>
</evidence>
<organism evidence="3 4">
    <name type="scientific">Pseudomassariella vexata</name>
    <dbReference type="NCBI Taxonomy" id="1141098"/>
    <lineage>
        <taxon>Eukaryota</taxon>
        <taxon>Fungi</taxon>
        <taxon>Dikarya</taxon>
        <taxon>Ascomycota</taxon>
        <taxon>Pezizomycotina</taxon>
        <taxon>Sordariomycetes</taxon>
        <taxon>Xylariomycetidae</taxon>
        <taxon>Amphisphaeriales</taxon>
        <taxon>Pseudomassariaceae</taxon>
        <taxon>Pseudomassariella</taxon>
    </lineage>
</organism>
<comment type="caution">
    <text evidence="3">The sequence shown here is derived from an EMBL/GenBank/DDBJ whole genome shotgun (WGS) entry which is preliminary data.</text>
</comment>